<evidence type="ECO:0000313" key="1">
    <source>
        <dbReference type="EMBL" id="EDX73441.1"/>
    </source>
</evidence>
<protein>
    <submittedName>
        <fullName evidence="1">Uncharacterized protein</fullName>
    </submittedName>
</protein>
<sequence length="59" mass="6653">MQIALNPYLSLLLRQPHRSNQKHNSLLEGVILSSPKNAEILIKRGVYPTEAMPDSIRAE</sequence>
<organism evidence="1 2">
    <name type="scientific">Coleofasciculus chthonoplastes PCC 7420</name>
    <dbReference type="NCBI Taxonomy" id="118168"/>
    <lineage>
        <taxon>Bacteria</taxon>
        <taxon>Bacillati</taxon>
        <taxon>Cyanobacteriota</taxon>
        <taxon>Cyanophyceae</taxon>
        <taxon>Coleofasciculales</taxon>
        <taxon>Coleofasciculaceae</taxon>
        <taxon>Coleofasciculus</taxon>
    </lineage>
</organism>
<dbReference type="AlphaFoldDB" id="B4VWY3"/>
<dbReference type="EMBL" id="DS989857">
    <property type="protein sequence ID" value="EDX73441.1"/>
    <property type="molecule type" value="Genomic_DNA"/>
</dbReference>
<reference evidence="1 2" key="1">
    <citation type="submission" date="2008-07" db="EMBL/GenBank/DDBJ databases">
        <authorList>
            <person name="Tandeau de Marsac N."/>
            <person name="Ferriera S."/>
            <person name="Johnson J."/>
            <person name="Kravitz S."/>
            <person name="Beeson K."/>
            <person name="Sutton G."/>
            <person name="Rogers Y.-H."/>
            <person name="Friedman R."/>
            <person name="Frazier M."/>
            <person name="Venter J.C."/>
        </authorList>
    </citation>
    <scope>NUCLEOTIDE SEQUENCE [LARGE SCALE GENOMIC DNA]</scope>
    <source>
        <strain evidence="1 2">PCC 7420</strain>
    </source>
</reference>
<keyword evidence="2" id="KW-1185">Reference proteome</keyword>
<accession>B4VWY3</accession>
<dbReference type="STRING" id="118168.MC7420_3615"/>
<dbReference type="Proteomes" id="UP000003835">
    <property type="component" value="Unassembled WGS sequence"/>
</dbReference>
<name>B4VWY3_9CYAN</name>
<evidence type="ECO:0000313" key="2">
    <source>
        <dbReference type="Proteomes" id="UP000003835"/>
    </source>
</evidence>
<gene>
    <name evidence="1" type="ORF">MC7420_3615</name>
</gene>
<proteinExistence type="predicted"/>
<dbReference type="HOGENOM" id="CLU_2952432_0_0_3"/>